<dbReference type="AlphaFoldDB" id="A0AAN9M1B1"/>
<evidence type="ECO:0000313" key="2">
    <source>
        <dbReference type="Proteomes" id="UP001374584"/>
    </source>
</evidence>
<sequence>MSRALRVSLEAGGALLFENGWAKGAVFEAVCSSCRSLCGGGYSERVLKVVKLMPFHTSSMALLLLMVLLLGVWCEKCEGSEEEKDLWFRLFLLQVQMVMVIDDGDSIWWKMKYGWIWNGEGRRERKVNQNSEQLFPHPYALFIFFCLTKPLFAGEDERHNFTVTFRGTHCR</sequence>
<comment type="caution">
    <text evidence="1">The sequence shown here is derived from an EMBL/GenBank/DDBJ whole genome shotgun (WGS) entry which is preliminary data.</text>
</comment>
<proteinExistence type="predicted"/>
<accession>A0AAN9M1B1</accession>
<dbReference type="EMBL" id="JAYMYR010000008">
    <property type="protein sequence ID" value="KAK7346320.1"/>
    <property type="molecule type" value="Genomic_DNA"/>
</dbReference>
<protein>
    <submittedName>
        <fullName evidence="1">Uncharacterized protein</fullName>
    </submittedName>
</protein>
<name>A0AAN9M1B1_PHACN</name>
<organism evidence="1 2">
    <name type="scientific">Phaseolus coccineus</name>
    <name type="common">Scarlet runner bean</name>
    <name type="synonym">Phaseolus multiflorus</name>
    <dbReference type="NCBI Taxonomy" id="3886"/>
    <lineage>
        <taxon>Eukaryota</taxon>
        <taxon>Viridiplantae</taxon>
        <taxon>Streptophyta</taxon>
        <taxon>Embryophyta</taxon>
        <taxon>Tracheophyta</taxon>
        <taxon>Spermatophyta</taxon>
        <taxon>Magnoliopsida</taxon>
        <taxon>eudicotyledons</taxon>
        <taxon>Gunneridae</taxon>
        <taxon>Pentapetalae</taxon>
        <taxon>rosids</taxon>
        <taxon>fabids</taxon>
        <taxon>Fabales</taxon>
        <taxon>Fabaceae</taxon>
        <taxon>Papilionoideae</taxon>
        <taxon>50 kb inversion clade</taxon>
        <taxon>NPAAA clade</taxon>
        <taxon>indigoferoid/millettioid clade</taxon>
        <taxon>Phaseoleae</taxon>
        <taxon>Phaseolus</taxon>
    </lineage>
</organism>
<reference evidence="1 2" key="1">
    <citation type="submission" date="2024-01" db="EMBL/GenBank/DDBJ databases">
        <title>The genomes of 5 underutilized Papilionoideae crops provide insights into root nodulation and disease resistanc.</title>
        <authorList>
            <person name="Jiang F."/>
        </authorList>
    </citation>
    <scope>NUCLEOTIDE SEQUENCE [LARGE SCALE GENOMIC DNA]</scope>
    <source>
        <strain evidence="1">JINMINGXINNONG_FW02</strain>
        <tissue evidence="1">Leaves</tissue>
    </source>
</reference>
<evidence type="ECO:0000313" key="1">
    <source>
        <dbReference type="EMBL" id="KAK7346320.1"/>
    </source>
</evidence>
<keyword evidence="2" id="KW-1185">Reference proteome</keyword>
<gene>
    <name evidence="1" type="ORF">VNO80_20836</name>
</gene>
<dbReference type="Proteomes" id="UP001374584">
    <property type="component" value="Unassembled WGS sequence"/>
</dbReference>